<comment type="caution">
    <text evidence="1">The sequence shown here is derived from an EMBL/GenBank/DDBJ whole genome shotgun (WGS) entry which is preliminary data.</text>
</comment>
<dbReference type="Proteomes" id="UP001523543">
    <property type="component" value="Unassembled WGS sequence"/>
</dbReference>
<evidence type="ECO:0000313" key="2">
    <source>
        <dbReference type="Proteomes" id="UP001523543"/>
    </source>
</evidence>
<gene>
    <name evidence="1" type="ORF">NKW54_12250</name>
</gene>
<organism evidence="1 2">
    <name type="scientific">Acetobacter cerevisiae</name>
    <dbReference type="NCBI Taxonomy" id="178900"/>
    <lineage>
        <taxon>Bacteria</taxon>
        <taxon>Pseudomonadati</taxon>
        <taxon>Pseudomonadota</taxon>
        <taxon>Alphaproteobacteria</taxon>
        <taxon>Acetobacterales</taxon>
        <taxon>Acetobacteraceae</taxon>
        <taxon>Acetobacter</taxon>
    </lineage>
</organism>
<dbReference type="RefSeq" id="WP_231866438.1">
    <property type="nucleotide sequence ID" value="NZ_JAMYZR010000026.1"/>
</dbReference>
<protein>
    <submittedName>
        <fullName evidence="1">Uncharacterized protein</fullName>
    </submittedName>
</protein>
<accession>A0ABT1ETK0</accession>
<proteinExistence type="predicted"/>
<evidence type="ECO:0000313" key="1">
    <source>
        <dbReference type="EMBL" id="MCP1246708.1"/>
    </source>
</evidence>
<keyword evidence="2" id="KW-1185">Reference proteome</keyword>
<name>A0ABT1ETK0_9PROT</name>
<sequence>MNSNARTISYASASRPNARCRLAGLGKPADIQLVSGIRFDGDTIKRESRDRTGKRRWCVGQ</sequence>
<reference evidence="1 2" key="1">
    <citation type="submission" date="2022-06" db="EMBL/GenBank/DDBJ databases">
        <title>Acetobacer genomes from food samples.</title>
        <authorList>
            <person name="Sombolestani A."/>
        </authorList>
    </citation>
    <scope>NUCLEOTIDE SEQUENCE [LARGE SCALE GENOMIC DNA]</scope>
    <source>
        <strain evidence="1 2">R-83281</strain>
    </source>
</reference>
<dbReference type="EMBL" id="JAMYZR010000026">
    <property type="protein sequence ID" value="MCP1246708.1"/>
    <property type="molecule type" value="Genomic_DNA"/>
</dbReference>